<dbReference type="Pfam" id="PF23559">
    <property type="entry name" value="WHD_DRP"/>
    <property type="match status" value="1"/>
</dbReference>
<evidence type="ECO:0000259" key="10">
    <source>
        <dbReference type="Pfam" id="PF25019"/>
    </source>
</evidence>
<keyword evidence="5" id="KW-0067">ATP-binding</keyword>
<dbReference type="GO" id="GO:0043531">
    <property type="term" value="F:ADP binding"/>
    <property type="evidence" value="ECO:0007669"/>
    <property type="project" value="InterPro"/>
</dbReference>
<dbReference type="InterPro" id="IPR042197">
    <property type="entry name" value="Apaf_helical"/>
</dbReference>
<dbReference type="Pfam" id="PF18052">
    <property type="entry name" value="Rx_N"/>
    <property type="match status" value="1"/>
</dbReference>
<evidence type="ECO:0000256" key="2">
    <source>
        <dbReference type="ARBA" id="ARBA00022737"/>
    </source>
</evidence>
<dbReference type="InterPro" id="IPR032675">
    <property type="entry name" value="LRR_dom_sf"/>
</dbReference>
<dbReference type="Proteomes" id="UP000594261">
    <property type="component" value="Chromosome 5"/>
</dbReference>
<dbReference type="Gene3D" id="1.10.10.10">
    <property type="entry name" value="Winged helix-like DNA-binding domain superfamily/Winged helix DNA-binding domain"/>
    <property type="match status" value="1"/>
</dbReference>
<dbReference type="InterPro" id="IPR027417">
    <property type="entry name" value="P-loop_NTPase"/>
</dbReference>
<dbReference type="InterPro" id="IPR041118">
    <property type="entry name" value="Rx_N"/>
</dbReference>
<dbReference type="Pfam" id="PF00931">
    <property type="entry name" value="NB-ARC"/>
    <property type="match status" value="1"/>
</dbReference>
<keyword evidence="4" id="KW-0611">Plant defense</keyword>
<evidence type="ECO:0000256" key="1">
    <source>
        <dbReference type="ARBA" id="ARBA00022614"/>
    </source>
</evidence>
<keyword evidence="2" id="KW-0677">Repeat</keyword>
<dbReference type="OMA" id="SERVHIR"/>
<organism evidence="11 12">
    <name type="scientific">Quercus lobata</name>
    <name type="common">Valley oak</name>
    <dbReference type="NCBI Taxonomy" id="97700"/>
    <lineage>
        <taxon>Eukaryota</taxon>
        <taxon>Viridiplantae</taxon>
        <taxon>Streptophyta</taxon>
        <taxon>Embryophyta</taxon>
        <taxon>Tracheophyta</taxon>
        <taxon>Spermatophyta</taxon>
        <taxon>Magnoliopsida</taxon>
        <taxon>eudicotyledons</taxon>
        <taxon>Gunneridae</taxon>
        <taxon>Pentapetalae</taxon>
        <taxon>rosids</taxon>
        <taxon>fabids</taxon>
        <taxon>Fagales</taxon>
        <taxon>Fagaceae</taxon>
        <taxon>Quercus</taxon>
    </lineage>
</organism>
<feature type="domain" description="Disease resistance N-terminal" evidence="8">
    <location>
        <begin position="10"/>
        <end position="102"/>
    </location>
</feature>
<dbReference type="InParanoid" id="A0A7N2LNB4"/>
<dbReference type="GO" id="GO:0005524">
    <property type="term" value="F:ATP binding"/>
    <property type="evidence" value="ECO:0007669"/>
    <property type="project" value="UniProtKB-KW"/>
</dbReference>
<dbReference type="SUPFAM" id="SSF52540">
    <property type="entry name" value="P-loop containing nucleoside triphosphate hydrolases"/>
    <property type="match status" value="1"/>
</dbReference>
<keyword evidence="1" id="KW-0433">Leucine-rich repeat</keyword>
<dbReference type="InterPro" id="IPR056789">
    <property type="entry name" value="LRR_R13L1-DRL21"/>
</dbReference>
<keyword evidence="6" id="KW-0732">Signal</keyword>
<dbReference type="GO" id="GO:0051707">
    <property type="term" value="P:response to other organism"/>
    <property type="evidence" value="ECO:0007669"/>
    <property type="project" value="UniProtKB-ARBA"/>
</dbReference>
<name>A0A7N2LNB4_QUELO</name>
<feature type="domain" description="Disease resistance protein winged helix" evidence="9">
    <location>
        <begin position="427"/>
        <end position="500"/>
    </location>
</feature>
<keyword evidence="12" id="KW-1185">Reference proteome</keyword>
<dbReference type="PANTHER" id="PTHR36766:SF51">
    <property type="entry name" value="DISEASE RESISTANCE RPP13-LIKE PROTEIN 1"/>
    <property type="match status" value="1"/>
</dbReference>
<evidence type="ECO:0000313" key="11">
    <source>
        <dbReference type="EnsemblPlants" id="QL05p015193:mrna"/>
    </source>
</evidence>
<feature type="domain" description="R13L1/DRL21-like LRR repeat region" evidence="10">
    <location>
        <begin position="692"/>
        <end position="820"/>
    </location>
</feature>
<evidence type="ECO:0000256" key="4">
    <source>
        <dbReference type="ARBA" id="ARBA00022821"/>
    </source>
</evidence>
<proteinExistence type="predicted"/>
<evidence type="ECO:0000259" key="8">
    <source>
        <dbReference type="Pfam" id="PF18052"/>
    </source>
</evidence>
<evidence type="ECO:0000256" key="3">
    <source>
        <dbReference type="ARBA" id="ARBA00022741"/>
    </source>
</evidence>
<dbReference type="Gene3D" id="3.40.50.300">
    <property type="entry name" value="P-loop containing nucleotide triphosphate hydrolases"/>
    <property type="match status" value="1"/>
</dbReference>
<dbReference type="Pfam" id="PF25019">
    <property type="entry name" value="LRR_R13L1-DRL21"/>
    <property type="match status" value="1"/>
</dbReference>
<evidence type="ECO:0008006" key="13">
    <source>
        <dbReference type="Google" id="ProtNLM"/>
    </source>
</evidence>
<feature type="chain" id="PRO_5029545700" description="Disease resistance RPP13-like protein 1" evidence="6">
    <location>
        <begin position="25"/>
        <end position="1238"/>
    </location>
</feature>
<reference evidence="11" key="2">
    <citation type="submission" date="2021-01" db="UniProtKB">
        <authorList>
            <consortium name="EnsemblPlants"/>
        </authorList>
    </citation>
    <scope>IDENTIFICATION</scope>
</reference>
<dbReference type="EMBL" id="LRBV02000005">
    <property type="status" value="NOT_ANNOTATED_CDS"/>
    <property type="molecule type" value="Genomic_DNA"/>
</dbReference>
<evidence type="ECO:0000256" key="5">
    <source>
        <dbReference type="ARBA" id="ARBA00022840"/>
    </source>
</evidence>
<evidence type="ECO:0000259" key="9">
    <source>
        <dbReference type="Pfam" id="PF23559"/>
    </source>
</evidence>
<dbReference type="InterPro" id="IPR002182">
    <property type="entry name" value="NB-ARC"/>
</dbReference>
<dbReference type="Gene3D" id="3.80.10.10">
    <property type="entry name" value="Ribonuclease Inhibitor"/>
    <property type="match status" value="2"/>
</dbReference>
<sequence>MAGALVGGAFLSAFLQVAFDRVASREVLDFLKGRNDICGLLRKLKIKLLSANVVLNDAEEKQITDPAVKEWLDELQDAVYDADELLDEIAYEGLRCKIEADSQSQTGTSLVQNPIPSSVSSSEFEKILENLEFIIEQMGVLGLKEVSGGVPVPSPRISTSCQEKCGVFGREMDKEAIFRLLQSNEASSDEICVVPIVGMGGIGKTTLAQFVYNDGRVDQSFDLKAWVCVSVNFNSFEIFKTIYEEVTLSPCKFKNLTTLQTEIRKALKGKKFFLVLDDVWNENYNKWDDLLQVFKCEAQEVKIIVTTRSERAASIVQTIPTHHCVKELSDDMCWDLFIKHAFGNGKSYADFEVIGKQIVKKCGGLPLAIKTVGGSLRSNKNPTHWKKILKNHIWDLPEAKTDILPALRLSYHYLPSHLKRCFAYCSIFPKDYEFNKEELILLWMAEGLLEQPKEDMRMDSMEFEEIGEEYFNDLVSRSFFQQSNKSESCFLMHDLINDLAKSISGKVCFSSLDDESNVITKKIRYFLYSGAYYNDYKKFEICYEAKGLRTFLVKACSSAWFNGYYKTEKMMDDLLGTFKYLRVLSWSERVHIREIRELPVSIGNLQHLRYLNIYGTDITHLPDSLCRLYNLQTLILSSRITNLPINMGKLINLRHLDNSRSHMKEMPPQMGKLKKLRKLPVFVVGKHGGSSIRELGELHHLFGKLSILNLENVHCTIDDSEIPKVMLKDKQDLTELVLEWDFLRYIEDSIKEKSLLEQLCPHTNLNSLTIKYYGGTSFPNWLGDSSFLNMVSLKLDSCMYCFALPPLGQLPTLKKLEIYGLVRVVAVGREFYGNGYSTIKPFRSLEYLSFAYMLEWKEWVTFEDEVFSRLQELHISGSPKLSVLPNCLPSLTKLEIRRCEQLVSLPRAPVLHEIELLWNWKIQFASGHYYPSLECMTIRGVCDSMSLEFFPKLKYIIIYDCENFEYLTSLEIKNCPNFISFPSGGLRAPKLTKMKLESCNKLQSLPEGMHTLLPSLITLELLDCPELESFPEGGLPSNLVKLDISSCNKLISCRMEWGLQSLHSLKEFSIAHKYEEVDSFPEEVLLPPSLTYFSILDFSNMKSLNGKGFQHLASLKTLSIERCHKLECLPEEGLPTSLSQLHILGCPLLKQRCEKEKGEDWLKIAHIPNIVMSYESLNTSAQCLTHSLSISCHCCRAFWIVYEPLSDMFSSHCKSSSSHSCWSFYCLLYIHYISTMDL</sequence>
<feature type="domain" description="NB-ARC" evidence="7">
    <location>
        <begin position="175"/>
        <end position="343"/>
    </location>
</feature>
<evidence type="ECO:0000313" key="12">
    <source>
        <dbReference type="Proteomes" id="UP000594261"/>
    </source>
</evidence>
<dbReference type="Gramene" id="QL05p015193:mrna">
    <property type="protein sequence ID" value="QL05p015193:mrna"/>
    <property type="gene ID" value="QL05p015193"/>
</dbReference>
<dbReference type="Gene3D" id="1.20.5.4130">
    <property type="match status" value="1"/>
</dbReference>
<dbReference type="InterPro" id="IPR036388">
    <property type="entry name" value="WH-like_DNA-bd_sf"/>
</dbReference>
<feature type="signal peptide" evidence="6">
    <location>
        <begin position="1"/>
        <end position="24"/>
    </location>
</feature>
<accession>A0A7N2LNB4</accession>
<evidence type="ECO:0000259" key="7">
    <source>
        <dbReference type="Pfam" id="PF00931"/>
    </source>
</evidence>
<dbReference type="EnsemblPlants" id="QL05p015193:mrna">
    <property type="protein sequence ID" value="QL05p015193:mrna"/>
    <property type="gene ID" value="QL05p015193"/>
</dbReference>
<dbReference type="GO" id="GO:0006952">
    <property type="term" value="P:defense response"/>
    <property type="evidence" value="ECO:0007669"/>
    <property type="project" value="UniProtKB-KW"/>
</dbReference>
<dbReference type="FunFam" id="1.10.10.10:FF:000322">
    <property type="entry name" value="Probable disease resistance protein At1g63360"/>
    <property type="match status" value="1"/>
</dbReference>
<evidence type="ECO:0000256" key="6">
    <source>
        <dbReference type="SAM" id="SignalP"/>
    </source>
</evidence>
<dbReference type="PANTHER" id="PTHR36766">
    <property type="entry name" value="PLANT BROAD-SPECTRUM MILDEW RESISTANCE PROTEIN RPW8"/>
    <property type="match status" value="1"/>
</dbReference>
<keyword evidence="3" id="KW-0547">Nucleotide-binding</keyword>
<dbReference type="SUPFAM" id="SSF52058">
    <property type="entry name" value="L domain-like"/>
    <property type="match status" value="2"/>
</dbReference>
<protein>
    <recommendedName>
        <fullName evidence="13">Disease resistance RPP13-like protein 1</fullName>
    </recommendedName>
</protein>
<dbReference type="Gene3D" id="1.10.8.430">
    <property type="entry name" value="Helical domain of apoptotic protease-activating factors"/>
    <property type="match status" value="1"/>
</dbReference>
<dbReference type="FunFam" id="3.40.50.300:FF:001091">
    <property type="entry name" value="Probable disease resistance protein At1g61300"/>
    <property type="match status" value="1"/>
</dbReference>
<dbReference type="AlphaFoldDB" id="A0A7N2LNB4"/>
<dbReference type="InterPro" id="IPR058922">
    <property type="entry name" value="WHD_DRP"/>
</dbReference>
<reference evidence="11 12" key="1">
    <citation type="journal article" date="2016" name="G3 (Bethesda)">
        <title>First Draft Assembly and Annotation of the Genome of a California Endemic Oak Quercus lobata Nee (Fagaceae).</title>
        <authorList>
            <person name="Sork V.L."/>
            <person name="Fitz-Gibbon S.T."/>
            <person name="Puiu D."/>
            <person name="Crepeau M."/>
            <person name="Gugger P.F."/>
            <person name="Sherman R."/>
            <person name="Stevens K."/>
            <person name="Langley C.H."/>
            <person name="Pellegrini M."/>
            <person name="Salzberg S.L."/>
        </authorList>
    </citation>
    <scope>NUCLEOTIDE SEQUENCE [LARGE SCALE GENOMIC DNA]</scope>
    <source>
        <strain evidence="11 12">cv. SW786</strain>
    </source>
</reference>
<dbReference type="PRINTS" id="PR00364">
    <property type="entry name" value="DISEASERSIST"/>
</dbReference>